<dbReference type="GeneID" id="29072359"/>
<keyword evidence="1" id="KW-0472">Membrane</keyword>
<geneLocation type="plastid" evidence="2"/>
<keyword evidence="1" id="KW-1133">Transmembrane helix</keyword>
<reference evidence="2" key="1">
    <citation type="journal article" date="2016" name="BMC Biol.">
        <title>Parallel evolution of highly conserved plastid genome architecture in red seaweeds and seed plants.</title>
        <authorList>
            <person name="Lee J."/>
            <person name="Cho C.H."/>
            <person name="Park S.I."/>
            <person name="Choi J.W."/>
            <person name="Song H.S."/>
            <person name="West J.A."/>
            <person name="Bhattacharya D."/>
            <person name="Yoon H.S."/>
        </authorList>
    </citation>
    <scope>NUCLEOTIDE SEQUENCE</scope>
</reference>
<name>A0A1C9C9H4_9FLOR</name>
<accession>A0A1C9C9H4</accession>
<evidence type="ECO:0000256" key="1">
    <source>
        <dbReference type="SAM" id="Phobius"/>
    </source>
</evidence>
<dbReference type="AlphaFoldDB" id="A0A1C9C9H4"/>
<keyword evidence="2" id="KW-0934">Plastid</keyword>
<dbReference type="RefSeq" id="YP_009296089.1">
    <property type="nucleotide sequence ID" value="NC_031169.1"/>
</dbReference>
<sequence>MFFKFSILYSQMNLLQRIRRLPFVASSNLLQPFINTGLLAIGLIGVVKKVHRLMHCHHMNR</sequence>
<protein>
    <submittedName>
        <fullName evidence="2">Uncharacterized protein</fullName>
    </submittedName>
</protein>
<evidence type="ECO:0000313" key="2">
    <source>
        <dbReference type="EMBL" id="AOM65024.1"/>
    </source>
</evidence>
<keyword evidence="1" id="KW-0812">Transmembrane</keyword>
<proteinExistence type="predicted"/>
<gene>
    <name evidence="2" type="primary">orf02</name>
    <name evidence="2" type="ORF">Schiz_141</name>
</gene>
<organism evidence="2">
    <name type="scientific">Schizymenia dubyi</name>
    <dbReference type="NCBI Taxonomy" id="38368"/>
    <lineage>
        <taxon>Eukaryota</taxon>
        <taxon>Rhodophyta</taxon>
        <taxon>Florideophyceae</taxon>
        <taxon>Rhodymeniophycidae</taxon>
        <taxon>Nemastomatales</taxon>
        <taxon>Schizymeniaceae</taxon>
        <taxon>Schizymenia</taxon>
    </lineage>
</organism>
<dbReference type="EMBL" id="KX284712">
    <property type="protein sequence ID" value="AOM65024.1"/>
    <property type="molecule type" value="Genomic_DNA"/>
</dbReference>
<feature type="transmembrane region" description="Helical" evidence="1">
    <location>
        <begin position="29"/>
        <end position="47"/>
    </location>
</feature>